<feature type="transmembrane region" description="Helical" evidence="1">
    <location>
        <begin position="94"/>
        <end position="115"/>
    </location>
</feature>
<keyword evidence="1" id="KW-0812">Transmembrane</keyword>
<evidence type="ECO:0000313" key="3">
    <source>
        <dbReference type="Proteomes" id="UP000275225"/>
    </source>
</evidence>
<feature type="transmembrane region" description="Helical" evidence="1">
    <location>
        <begin position="7"/>
        <end position="28"/>
    </location>
</feature>
<organism evidence="2 3">
    <name type="scientific">Aeromicrobium camelliae</name>
    <dbReference type="NCBI Taxonomy" id="1538144"/>
    <lineage>
        <taxon>Bacteria</taxon>
        <taxon>Bacillati</taxon>
        <taxon>Actinomycetota</taxon>
        <taxon>Actinomycetes</taxon>
        <taxon>Propionibacteriales</taxon>
        <taxon>Nocardioidaceae</taxon>
        <taxon>Aeromicrobium</taxon>
    </lineage>
</organism>
<reference evidence="2 3" key="1">
    <citation type="submission" date="2018-11" db="EMBL/GenBank/DDBJ databases">
        <authorList>
            <person name="Li F."/>
        </authorList>
    </citation>
    <scope>NUCLEOTIDE SEQUENCE [LARGE SCALE GENOMIC DNA]</scope>
    <source>
        <strain evidence="2 3">YS17T</strain>
    </source>
</reference>
<protein>
    <recommendedName>
        <fullName evidence="4">DedA family protein</fullName>
    </recommendedName>
</protein>
<feature type="transmembrane region" description="Helical" evidence="1">
    <location>
        <begin position="59"/>
        <end position="82"/>
    </location>
</feature>
<feature type="transmembrane region" description="Helical" evidence="1">
    <location>
        <begin position="121"/>
        <end position="139"/>
    </location>
</feature>
<name>A0A3N6X868_9ACTN</name>
<sequence>MQSWPWFWAWLGFFVVAVLRAGGTYLIGRGVTAGLVQWRRPNERVLAMMDRVGRWGPPAVTVSFLTVGVQTAVNLAAGLIAMPWPRYLMGLIPGAALWASIWSTIGMAAFMAALAGLRGEPLVLVALAAGILIVATLMWRSRRRAHSS</sequence>
<dbReference type="OrthoDB" id="3426404at2"/>
<accession>A0A3N6X868</accession>
<keyword evidence="3" id="KW-1185">Reference proteome</keyword>
<comment type="caution">
    <text evidence="2">The sequence shown here is derived from an EMBL/GenBank/DDBJ whole genome shotgun (WGS) entry which is preliminary data.</text>
</comment>
<proteinExistence type="predicted"/>
<dbReference type="Proteomes" id="UP000275225">
    <property type="component" value="Unassembled WGS sequence"/>
</dbReference>
<gene>
    <name evidence="2" type="ORF">EHW97_00770</name>
</gene>
<evidence type="ECO:0000256" key="1">
    <source>
        <dbReference type="SAM" id="Phobius"/>
    </source>
</evidence>
<evidence type="ECO:0008006" key="4">
    <source>
        <dbReference type="Google" id="ProtNLM"/>
    </source>
</evidence>
<dbReference type="AlphaFoldDB" id="A0A3N6X868"/>
<evidence type="ECO:0000313" key="2">
    <source>
        <dbReference type="EMBL" id="RQN10225.1"/>
    </source>
</evidence>
<keyword evidence="1" id="KW-0472">Membrane</keyword>
<dbReference type="EMBL" id="RQJX01000001">
    <property type="protein sequence ID" value="RQN10225.1"/>
    <property type="molecule type" value="Genomic_DNA"/>
</dbReference>
<keyword evidence="1" id="KW-1133">Transmembrane helix</keyword>